<feature type="region of interest" description="Disordered" evidence="1">
    <location>
        <begin position="34"/>
        <end position="54"/>
    </location>
</feature>
<keyword evidence="3" id="KW-1185">Reference proteome</keyword>
<reference evidence="3" key="1">
    <citation type="journal article" date="2019" name="Int. J. Syst. Evol. Microbiol.">
        <title>The Global Catalogue of Microorganisms (GCM) 10K type strain sequencing project: providing services to taxonomists for standard genome sequencing and annotation.</title>
        <authorList>
            <consortium name="The Broad Institute Genomics Platform"/>
            <consortium name="The Broad Institute Genome Sequencing Center for Infectious Disease"/>
            <person name="Wu L."/>
            <person name="Ma J."/>
        </authorList>
    </citation>
    <scope>NUCLEOTIDE SEQUENCE [LARGE SCALE GENOMIC DNA]</scope>
    <source>
        <strain evidence="3">CGMCC 4.7680</strain>
    </source>
</reference>
<evidence type="ECO:0000313" key="2">
    <source>
        <dbReference type="EMBL" id="GHG03826.1"/>
    </source>
</evidence>
<organism evidence="2 3">
    <name type="scientific">Amycolatopsis bullii</name>
    <dbReference type="NCBI Taxonomy" id="941987"/>
    <lineage>
        <taxon>Bacteria</taxon>
        <taxon>Bacillati</taxon>
        <taxon>Actinomycetota</taxon>
        <taxon>Actinomycetes</taxon>
        <taxon>Pseudonocardiales</taxon>
        <taxon>Pseudonocardiaceae</taxon>
        <taxon>Amycolatopsis</taxon>
    </lineage>
</organism>
<proteinExistence type="predicted"/>
<feature type="compositionally biased region" description="Low complexity" evidence="1">
    <location>
        <begin position="114"/>
        <end position="129"/>
    </location>
</feature>
<dbReference type="Proteomes" id="UP000649955">
    <property type="component" value="Unassembled WGS sequence"/>
</dbReference>
<protein>
    <submittedName>
        <fullName evidence="2">Uncharacterized protein</fullName>
    </submittedName>
</protein>
<accession>A0ABQ3K5H9</accession>
<comment type="caution">
    <text evidence="2">The sequence shown here is derived from an EMBL/GenBank/DDBJ whole genome shotgun (WGS) entry which is preliminary data.</text>
</comment>
<sequence length="162" mass="17329">MYSTSNARISTYMNVTELDRVHERIAGRLARSEPRARAREYVSGPGARRQRKNSRTLAEQALPMLLSNLEPKKLRYIAFGRVGDRCGPCRHICADPVLEVEGEVGMGEKVRVPAGRGPAGAAAQVGGARSSVEEDLDAAWPAGAASQRRDVDDAVSGARGGG</sequence>
<evidence type="ECO:0000313" key="3">
    <source>
        <dbReference type="Proteomes" id="UP000649955"/>
    </source>
</evidence>
<feature type="region of interest" description="Disordered" evidence="1">
    <location>
        <begin position="114"/>
        <end position="162"/>
    </location>
</feature>
<dbReference type="EMBL" id="BNAW01000005">
    <property type="protein sequence ID" value="GHG03826.1"/>
    <property type="molecule type" value="Genomic_DNA"/>
</dbReference>
<evidence type="ECO:0000256" key="1">
    <source>
        <dbReference type="SAM" id="MobiDB-lite"/>
    </source>
</evidence>
<gene>
    <name evidence="2" type="ORF">GCM10017567_19690</name>
</gene>
<name>A0ABQ3K5H9_9PSEU</name>